<evidence type="ECO:0000256" key="2">
    <source>
        <dbReference type="ARBA" id="ARBA00023125"/>
    </source>
</evidence>
<evidence type="ECO:0000313" key="6">
    <source>
        <dbReference type="EMBL" id="KAB2328321.1"/>
    </source>
</evidence>
<dbReference type="Gene3D" id="1.10.10.10">
    <property type="entry name" value="Winged helix-like DNA-binding domain superfamily/Winged helix DNA-binding domain"/>
    <property type="match status" value="1"/>
</dbReference>
<gene>
    <name evidence="6" type="ORF">F7731_25870</name>
</gene>
<dbReference type="InterPro" id="IPR008920">
    <property type="entry name" value="TF_FadR/GntR_C"/>
</dbReference>
<keyword evidence="2" id="KW-0238">DNA-binding</keyword>
<sequence>MENLKLKRRSLVDDVVNLFLKDVEIGLYTYGEKLPSQKELATRYNVSLIVIREALTKLSAVGMISFHQGKGTYLKKSDQGTSVSPDFSSLIFHNISNLLEIVEARQIVERETSSLAAKRRTNQNILEIEKAIDEMKKSLNDYENFAKWDVEFHIAIAKASNNQVLQKIIMLLIDSYRAEVSKFFKIPGIIEKVLKEHESIYHHILNGNSSEASFIMRTHFELPEKVFSVKIAESEN</sequence>
<dbReference type="SUPFAM" id="SSF48008">
    <property type="entry name" value="GntR ligand-binding domain-like"/>
    <property type="match status" value="1"/>
</dbReference>
<organism evidence="6 7">
    <name type="scientific">Cytobacillus depressus</name>
    <dbReference type="NCBI Taxonomy" id="1602942"/>
    <lineage>
        <taxon>Bacteria</taxon>
        <taxon>Bacillati</taxon>
        <taxon>Bacillota</taxon>
        <taxon>Bacilli</taxon>
        <taxon>Bacillales</taxon>
        <taxon>Bacillaceae</taxon>
        <taxon>Cytobacillus</taxon>
    </lineage>
</organism>
<dbReference type="EMBL" id="WBOS01000031">
    <property type="protein sequence ID" value="KAB2328321.1"/>
    <property type="molecule type" value="Genomic_DNA"/>
</dbReference>
<protein>
    <submittedName>
        <fullName evidence="6">FadR family transcriptional regulator</fullName>
    </submittedName>
</protein>
<dbReference type="SUPFAM" id="SSF46785">
    <property type="entry name" value="Winged helix' DNA-binding domain"/>
    <property type="match status" value="1"/>
</dbReference>
<keyword evidence="7" id="KW-1185">Reference proteome</keyword>
<dbReference type="SMART" id="SM00895">
    <property type="entry name" value="FCD"/>
    <property type="match status" value="1"/>
</dbReference>
<keyword evidence="3" id="KW-0804">Transcription</keyword>
<dbReference type="Proteomes" id="UP000481030">
    <property type="component" value="Unassembled WGS sequence"/>
</dbReference>
<dbReference type="AlphaFoldDB" id="A0A6L3UWD2"/>
<dbReference type="PANTHER" id="PTHR43537:SF5">
    <property type="entry name" value="UXU OPERON TRANSCRIPTIONAL REGULATOR"/>
    <property type="match status" value="1"/>
</dbReference>
<dbReference type="InterPro" id="IPR000524">
    <property type="entry name" value="Tscrpt_reg_HTH_GntR"/>
</dbReference>
<evidence type="ECO:0000256" key="1">
    <source>
        <dbReference type="ARBA" id="ARBA00023015"/>
    </source>
</evidence>
<accession>A0A6L3UWD2</accession>
<evidence type="ECO:0000256" key="4">
    <source>
        <dbReference type="SAM" id="Coils"/>
    </source>
</evidence>
<dbReference type="SMART" id="SM00345">
    <property type="entry name" value="HTH_GNTR"/>
    <property type="match status" value="1"/>
</dbReference>
<dbReference type="GO" id="GO:0003677">
    <property type="term" value="F:DNA binding"/>
    <property type="evidence" value="ECO:0007669"/>
    <property type="project" value="UniProtKB-KW"/>
</dbReference>
<dbReference type="InterPro" id="IPR036388">
    <property type="entry name" value="WH-like_DNA-bd_sf"/>
</dbReference>
<evidence type="ECO:0000259" key="5">
    <source>
        <dbReference type="PROSITE" id="PS50949"/>
    </source>
</evidence>
<feature type="coiled-coil region" evidence="4">
    <location>
        <begin position="118"/>
        <end position="145"/>
    </location>
</feature>
<dbReference type="Gene3D" id="1.20.120.530">
    <property type="entry name" value="GntR ligand-binding domain-like"/>
    <property type="match status" value="1"/>
</dbReference>
<dbReference type="PRINTS" id="PR00035">
    <property type="entry name" value="HTHGNTR"/>
</dbReference>
<comment type="caution">
    <text evidence="6">The sequence shown here is derived from an EMBL/GenBank/DDBJ whole genome shotgun (WGS) entry which is preliminary data.</text>
</comment>
<evidence type="ECO:0000256" key="3">
    <source>
        <dbReference type="ARBA" id="ARBA00023163"/>
    </source>
</evidence>
<reference evidence="6 7" key="1">
    <citation type="journal article" date="2016" name="Antonie Van Leeuwenhoek">
        <title>Bacillus depressus sp. nov., isolated from soil of a sunflower field.</title>
        <authorList>
            <person name="Wei X."/>
            <person name="Xin D."/>
            <person name="Xin Y."/>
            <person name="Zhang H."/>
            <person name="Wang T."/>
            <person name="Zhang J."/>
        </authorList>
    </citation>
    <scope>NUCLEOTIDE SEQUENCE [LARGE SCALE GENOMIC DNA]</scope>
    <source>
        <strain evidence="6 7">BZ1</strain>
    </source>
</reference>
<dbReference type="InterPro" id="IPR011711">
    <property type="entry name" value="GntR_C"/>
</dbReference>
<dbReference type="GO" id="GO:0003700">
    <property type="term" value="F:DNA-binding transcription factor activity"/>
    <property type="evidence" value="ECO:0007669"/>
    <property type="project" value="InterPro"/>
</dbReference>
<feature type="domain" description="HTH gntR-type" evidence="5">
    <location>
        <begin position="9"/>
        <end position="77"/>
    </location>
</feature>
<dbReference type="Pfam" id="PF07729">
    <property type="entry name" value="FCD"/>
    <property type="match status" value="1"/>
</dbReference>
<keyword evidence="1" id="KW-0805">Transcription regulation</keyword>
<proteinExistence type="predicted"/>
<dbReference type="Pfam" id="PF00392">
    <property type="entry name" value="GntR"/>
    <property type="match status" value="1"/>
</dbReference>
<evidence type="ECO:0000313" key="7">
    <source>
        <dbReference type="Proteomes" id="UP000481030"/>
    </source>
</evidence>
<dbReference type="PROSITE" id="PS50949">
    <property type="entry name" value="HTH_GNTR"/>
    <property type="match status" value="1"/>
</dbReference>
<dbReference type="CDD" id="cd07377">
    <property type="entry name" value="WHTH_GntR"/>
    <property type="match status" value="1"/>
</dbReference>
<keyword evidence="4" id="KW-0175">Coiled coil</keyword>
<dbReference type="PANTHER" id="PTHR43537">
    <property type="entry name" value="TRANSCRIPTIONAL REGULATOR, GNTR FAMILY"/>
    <property type="match status" value="1"/>
</dbReference>
<name>A0A6L3UWD2_9BACI</name>
<dbReference type="OrthoDB" id="9782299at2"/>
<dbReference type="InterPro" id="IPR036390">
    <property type="entry name" value="WH_DNA-bd_sf"/>
</dbReference>